<protein>
    <submittedName>
        <fullName evidence="1">Uncharacterized protein</fullName>
    </submittedName>
</protein>
<dbReference type="EMBL" id="LLXL01003236">
    <property type="protein sequence ID" value="PKK59068.1"/>
    <property type="molecule type" value="Genomic_DNA"/>
</dbReference>
<accession>A0A2N1MBR9</accession>
<organism evidence="1 2">
    <name type="scientific">Rhizophagus irregularis</name>
    <dbReference type="NCBI Taxonomy" id="588596"/>
    <lineage>
        <taxon>Eukaryota</taxon>
        <taxon>Fungi</taxon>
        <taxon>Fungi incertae sedis</taxon>
        <taxon>Mucoromycota</taxon>
        <taxon>Glomeromycotina</taxon>
        <taxon>Glomeromycetes</taxon>
        <taxon>Glomerales</taxon>
        <taxon>Glomeraceae</taxon>
        <taxon>Rhizophagus</taxon>
    </lineage>
</organism>
<evidence type="ECO:0000313" key="1">
    <source>
        <dbReference type="EMBL" id="PKK59068.1"/>
    </source>
</evidence>
<proteinExistence type="predicted"/>
<comment type="caution">
    <text evidence="1">The sequence shown here is derived from an EMBL/GenBank/DDBJ whole genome shotgun (WGS) entry which is preliminary data.</text>
</comment>
<dbReference type="AlphaFoldDB" id="A0A2N1MBR9"/>
<feature type="non-terminal residue" evidence="1">
    <location>
        <position position="1"/>
    </location>
</feature>
<sequence>SLQIEFHKLKDGDNNIPEQKISDDYYEKKNKSESLQIDISQLKITDNIFSGEKNSDEYDDKQNDSMIKMESTASLSLQIDVSQLNINEDGVFDVLMSSGSLDKNDKTKDLQL</sequence>
<reference evidence="1 2" key="1">
    <citation type="submission" date="2016-04" db="EMBL/GenBank/DDBJ databases">
        <title>Genome analyses suggest a sexual origin of heterokaryosis in a supposedly ancient asexual fungus.</title>
        <authorList>
            <person name="Ropars J."/>
            <person name="Sedzielewska K."/>
            <person name="Noel J."/>
            <person name="Charron P."/>
            <person name="Farinelli L."/>
            <person name="Marton T."/>
            <person name="Kruger M."/>
            <person name="Pelin A."/>
            <person name="Brachmann A."/>
            <person name="Corradi N."/>
        </authorList>
    </citation>
    <scope>NUCLEOTIDE SEQUENCE [LARGE SCALE GENOMIC DNA]</scope>
    <source>
        <strain evidence="1 2">C2</strain>
    </source>
</reference>
<gene>
    <name evidence="1" type="ORF">RhiirC2_720069</name>
</gene>
<dbReference type="Proteomes" id="UP000233469">
    <property type="component" value="Unassembled WGS sequence"/>
</dbReference>
<name>A0A2N1MBR9_9GLOM</name>
<evidence type="ECO:0000313" key="2">
    <source>
        <dbReference type="Proteomes" id="UP000233469"/>
    </source>
</evidence>
<reference evidence="1 2" key="2">
    <citation type="submission" date="2017-10" db="EMBL/GenBank/DDBJ databases">
        <title>Extensive intraspecific genome diversity in a model arbuscular mycorrhizal fungus.</title>
        <authorList>
            <person name="Chen E.C.H."/>
            <person name="Morin E."/>
            <person name="Baudet D."/>
            <person name="Noel J."/>
            <person name="Ndikumana S."/>
            <person name="Charron P."/>
            <person name="St-Onge C."/>
            <person name="Giorgi J."/>
            <person name="Grigoriev I.V."/>
            <person name="Roux C."/>
            <person name="Martin F.M."/>
            <person name="Corradi N."/>
        </authorList>
    </citation>
    <scope>NUCLEOTIDE SEQUENCE [LARGE SCALE GENOMIC DNA]</scope>
    <source>
        <strain evidence="1 2">C2</strain>
    </source>
</reference>